<protein>
    <submittedName>
        <fullName evidence="2">Uncharacterized protein</fullName>
    </submittedName>
</protein>
<accession>A0A8D8VV07</accession>
<name>A0A8D8VV07_9HEMI</name>
<sequence>MLKVRPTFRLFRDTSFSLFVFSLVPLISAEGVEPRKKDIEIMAPLCPVNCNRIPFEQMQEVCGTHVVVKVDKFDSYKSGRYTEIKSSACNRTTCRLYILTDEGTYHGEMDCIQKGTTTKAACTCNAIKNS</sequence>
<keyword evidence="1" id="KW-0732">Signal</keyword>
<dbReference type="AlphaFoldDB" id="A0A8D8VV07"/>
<feature type="signal peptide" evidence="1">
    <location>
        <begin position="1"/>
        <end position="29"/>
    </location>
</feature>
<organism evidence="2">
    <name type="scientific">Cacopsylla melanoneura</name>
    <dbReference type="NCBI Taxonomy" id="428564"/>
    <lineage>
        <taxon>Eukaryota</taxon>
        <taxon>Metazoa</taxon>
        <taxon>Ecdysozoa</taxon>
        <taxon>Arthropoda</taxon>
        <taxon>Hexapoda</taxon>
        <taxon>Insecta</taxon>
        <taxon>Pterygota</taxon>
        <taxon>Neoptera</taxon>
        <taxon>Paraneoptera</taxon>
        <taxon>Hemiptera</taxon>
        <taxon>Sternorrhyncha</taxon>
        <taxon>Psylloidea</taxon>
        <taxon>Psyllidae</taxon>
        <taxon>Psyllinae</taxon>
        <taxon>Cacopsylla</taxon>
    </lineage>
</organism>
<proteinExistence type="predicted"/>
<evidence type="ECO:0000313" key="2">
    <source>
        <dbReference type="EMBL" id="CAG6636782.1"/>
    </source>
</evidence>
<feature type="chain" id="PRO_5034313461" evidence="1">
    <location>
        <begin position="30"/>
        <end position="130"/>
    </location>
</feature>
<dbReference type="EMBL" id="HBUF01095790">
    <property type="protein sequence ID" value="CAG6636782.1"/>
    <property type="molecule type" value="Transcribed_RNA"/>
</dbReference>
<reference evidence="2" key="1">
    <citation type="submission" date="2021-05" db="EMBL/GenBank/DDBJ databases">
        <authorList>
            <person name="Alioto T."/>
            <person name="Alioto T."/>
            <person name="Gomez Garrido J."/>
        </authorList>
    </citation>
    <scope>NUCLEOTIDE SEQUENCE</scope>
</reference>
<evidence type="ECO:0000256" key="1">
    <source>
        <dbReference type="SAM" id="SignalP"/>
    </source>
</evidence>